<proteinExistence type="predicted"/>
<sequence>MDSSRLKRAVNPMPEDIRQRMEAEKVFAVYRFRPAYQQNDYIGWINRAKRPETREKRIAQMIAELKTGDSYMGMDYHSKK</sequence>
<dbReference type="Proteomes" id="UP000242754">
    <property type="component" value="Unassembled WGS sequence"/>
</dbReference>
<evidence type="ECO:0008006" key="3">
    <source>
        <dbReference type="Google" id="ProtNLM"/>
    </source>
</evidence>
<dbReference type="AlphaFoldDB" id="A0A143YMR5"/>
<accession>A0A143YMR5</accession>
<evidence type="ECO:0000313" key="1">
    <source>
        <dbReference type="EMBL" id="CZQ92733.1"/>
    </source>
</evidence>
<organism evidence="1 2">
    <name type="scientific">Trichococcus palustris</name>
    <dbReference type="NCBI Taxonomy" id="140314"/>
    <lineage>
        <taxon>Bacteria</taxon>
        <taxon>Bacillati</taxon>
        <taxon>Bacillota</taxon>
        <taxon>Bacilli</taxon>
        <taxon>Lactobacillales</taxon>
        <taxon>Carnobacteriaceae</taxon>
        <taxon>Trichococcus</taxon>
    </lineage>
</organism>
<protein>
    <recommendedName>
        <fullName evidence="3">Bacteriocin-protection, YdeI or OmpD-Associated</fullName>
    </recommendedName>
</protein>
<gene>
    <name evidence="1" type="ORF">Tpal_1535</name>
</gene>
<name>A0A143YMR5_9LACT</name>
<dbReference type="STRING" id="140314.SAMN04488076_11641"/>
<dbReference type="EMBL" id="FJNE01000004">
    <property type="protein sequence ID" value="CZQ92733.1"/>
    <property type="molecule type" value="Genomic_DNA"/>
</dbReference>
<dbReference type="Pfam" id="PF13376">
    <property type="entry name" value="OmdA"/>
    <property type="match status" value="1"/>
</dbReference>
<reference evidence="1 2" key="1">
    <citation type="submission" date="2016-02" db="EMBL/GenBank/DDBJ databases">
        <authorList>
            <person name="Wen L."/>
            <person name="He K."/>
            <person name="Yang H."/>
        </authorList>
    </citation>
    <scope>NUCLEOTIDE SEQUENCE [LARGE SCALE GENOMIC DNA]</scope>
    <source>
        <strain evidence="1">Trichococcus palustris</strain>
    </source>
</reference>
<dbReference type="RefSeq" id="WP_087033122.1">
    <property type="nucleotide sequence ID" value="NZ_FJNE01000004.1"/>
</dbReference>
<keyword evidence="2" id="KW-1185">Reference proteome</keyword>
<evidence type="ECO:0000313" key="2">
    <source>
        <dbReference type="Proteomes" id="UP000242754"/>
    </source>
</evidence>
<dbReference type="OrthoDB" id="115213at2"/>